<dbReference type="InterPro" id="IPR010573">
    <property type="entry name" value="MFS_Str1/Tri12-like"/>
</dbReference>
<comment type="subcellular location">
    <subcellularLocation>
        <location evidence="1">Membrane</location>
        <topology evidence="1">Multi-pass membrane protein</topology>
    </subcellularLocation>
</comment>
<proteinExistence type="predicted"/>
<feature type="region of interest" description="Disordered" evidence="6">
    <location>
        <begin position="1"/>
        <end position="22"/>
    </location>
</feature>
<feature type="transmembrane region" description="Helical" evidence="7">
    <location>
        <begin position="180"/>
        <end position="202"/>
    </location>
</feature>
<keyword evidence="3 7" id="KW-0812">Transmembrane</keyword>
<gene>
    <name evidence="9" type="ORF">QBC33DRAFT_616099</name>
</gene>
<evidence type="ECO:0000256" key="1">
    <source>
        <dbReference type="ARBA" id="ARBA00004141"/>
    </source>
</evidence>
<feature type="transmembrane region" description="Helical" evidence="7">
    <location>
        <begin position="420"/>
        <end position="441"/>
    </location>
</feature>
<protein>
    <submittedName>
        <fullName evidence="9">Fungal trichothecene efflux pump</fullName>
    </submittedName>
</protein>
<sequence>MDTTKPEVPVTEHSSAHDNADTKSAFESAAPSAIIGGFEADIDDLPPGYFTSRFFLGTFMAIGLGLLAGVGAFGYAAPILSMINEDVGPDPRYTWISLVYNASLAVCIAPLGRITDIFGRRYWFIGSGVLSVVGSIVCATATSIPILIGGNVLLGVGTASQMSFHYVLGEIVPIKYRYMASAIVYACCIPGSGIAPVISYAFIQYSSVGWRGVYWLLLGINGLALACWVLFYFPPTFDKKHRHDENASKAYWVKNFDYVGTFLFAAGIVLFLMGLSWGGSVYPWVSAPTLSAIFIGFALLIVFALWEIYAPIKEPLIPVHLFKNLEWVVAVLLMSLGASIYYGFAIVWPAQCAVLYNTGDLVYLGAISSVIGLAVIGGQVTGGILANRIGHARYQIMAVFSLAAVFLGCVAVSQPNNFNTALALIIIGVFFTGWNETICIANSTICVRDQKEIGIAGGIAGSIRSAICGVVVAVYTTVLTNRLGQTVGGEMPPALMDAGLPPSSVADFIAAIGAGATDALAAIPGVTDRIIALGSAAYKQANADAYRTVYLTTLAFSGVAICLTWWAPNTEKYMTSHIAATLNREQVSDDEKVVVQTV</sequence>
<dbReference type="GO" id="GO:0022857">
    <property type="term" value="F:transmembrane transporter activity"/>
    <property type="evidence" value="ECO:0007669"/>
    <property type="project" value="InterPro"/>
</dbReference>
<evidence type="ECO:0000256" key="6">
    <source>
        <dbReference type="SAM" id="MobiDB-lite"/>
    </source>
</evidence>
<comment type="caution">
    <text evidence="9">The sequence shown here is derived from an EMBL/GenBank/DDBJ whole genome shotgun (WGS) entry which is preliminary data.</text>
</comment>
<dbReference type="GeneID" id="85315839"/>
<feature type="transmembrane region" description="Helical" evidence="7">
    <location>
        <begin position="508"/>
        <end position="527"/>
    </location>
</feature>
<evidence type="ECO:0000256" key="7">
    <source>
        <dbReference type="SAM" id="Phobius"/>
    </source>
</evidence>
<keyword evidence="4 7" id="KW-1133">Transmembrane helix</keyword>
<dbReference type="InterPro" id="IPR020846">
    <property type="entry name" value="MFS_dom"/>
</dbReference>
<name>A0AAJ0C8H3_9PEZI</name>
<feature type="transmembrane region" description="Helical" evidence="7">
    <location>
        <begin position="548"/>
        <end position="567"/>
    </location>
</feature>
<feature type="transmembrane region" description="Helical" evidence="7">
    <location>
        <begin position="281"/>
        <end position="306"/>
    </location>
</feature>
<feature type="transmembrane region" description="Helical" evidence="7">
    <location>
        <begin position="396"/>
        <end position="414"/>
    </location>
</feature>
<dbReference type="EMBL" id="MU838998">
    <property type="protein sequence ID" value="KAK1771916.1"/>
    <property type="molecule type" value="Genomic_DNA"/>
</dbReference>
<organism evidence="9 10">
    <name type="scientific">Phialemonium atrogriseum</name>
    <dbReference type="NCBI Taxonomy" id="1093897"/>
    <lineage>
        <taxon>Eukaryota</taxon>
        <taxon>Fungi</taxon>
        <taxon>Dikarya</taxon>
        <taxon>Ascomycota</taxon>
        <taxon>Pezizomycotina</taxon>
        <taxon>Sordariomycetes</taxon>
        <taxon>Sordariomycetidae</taxon>
        <taxon>Cephalothecales</taxon>
        <taxon>Cephalothecaceae</taxon>
        <taxon>Phialemonium</taxon>
    </lineage>
</organism>
<evidence type="ECO:0000256" key="4">
    <source>
        <dbReference type="ARBA" id="ARBA00022989"/>
    </source>
</evidence>
<dbReference type="CDD" id="cd06179">
    <property type="entry name" value="MFS_TRI12_like"/>
    <property type="match status" value="1"/>
</dbReference>
<dbReference type="Proteomes" id="UP001244011">
    <property type="component" value="Unassembled WGS sequence"/>
</dbReference>
<evidence type="ECO:0000313" key="9">
    <source>
        <dbReference type="EMBL" id="KAK1771916.1"/>
    </source>
</evidence>
<feature type="transmembrane region" description="Helical" evidence="7">
    <location>
        <begin position="327"/>
        <end position="349"/>
    </location>
</feature>
<keyword evidence="10" id="KW-1185">Reference proteome</keyword>
<dbReference type="Pfam" id="PF06609">
    <property type="entry name" value="TRI12"/>
    <property type="match status" value="1"/>
</dbReference>
<dbReference type="PROSITE" id="PS50850">
    <property type="entry name" value="MFS"/>
    <property type="match status" value="1"/>
</dbReference>
<dbReference type="GO" id="GO:0005886">
    <property type="term" value="C:plasma membrane"/>
    <property type="evidence" value="ECO:0007669"/>
    <property type="project" value="TreeGrafter"/>
</dbReference>
<accession>A0AAJ0C8H3</accession>
<dbReference type="RefSeq" id="XP_060288129.1">
    <property type="nucleotide sequence ID" value="XM_060432652.1"/>
</dbReference>
<evidence type="ECO:0000256" key="5">
    <source>
        <dbReference type="ARBA" id="ARBA00023136"/>
    </source>
</evidence>
<feature type="transmembrane region" description="Helical" evidence="7">
    <location>
        <begin position="453"/>
        <end position="475"/>
    </location>
</feature>
<evidence type="ECO:0000256" key="2">
    <source>
        <dbReference type="ARBA" id="ARBA00022448"/>
    </source>
</evidence>
<dbReference type="PANTHER" id="PTHR23501:SF109">
    <property type="entry name" value="MAJOR FACILITATOR SUPERFAMILY (MFS) PROFILE DOMAIN-CONTAINING PROTEIN-RELATED"/>
    <property type="match status" value="1"/>
</dbReference>
<keyword evidence="2" id="KW-0813">Transport</keyword>
<dbReference type="AlphaFoldDB" id="A0AAJ0C8H3"/>
<feature type="transmembrane region" description="Helical" evidence="7">
    <location>
        <begin position="93"/>
        <end position="111"/>
    </location>
</feature>
<dbReference type="InterPro" id="IPR053791">
    <property type="entry name" value="MFS_Tri12-like"/>
</dbReference>
<keyword evidence="5 7" id="KW-0472">Membrane</keyword>
<feature type="transmembrane region" description="Helical" evidence="7">
    <location>
        <begin position="214"/>
        <end position="234"/>
    </location>
</feature>
<feature type="transmembrane region" description="Helical" evidence="7">
    <location>
        <begin position="255"/>
        <end position="275"/>
    </location>
</feature>
<dbReference type="PANTHER" id="PTHR23501">
    <property type="entry name" value="MAJOR FACILITATOR SUPERFAMILY"/>
    <property type="match status" value="1"/>
</dbReference>
<feature type="domain" description="Major facilitator superfamily (MFS) profile" evidence="8">
    <location>
        <begin position="58"/>
        <end position="572"/>
    </location>
</feature>
<dbReference type="InterPro" id="IPR036259">
    <property type="entry name" value="MFS_trans_sf"/>
</dbReference>
<reference evidence="9" key="1">
    <citation type="submission" date="2023-06" db="EMBL/GenBank/DDBJ databases">
        <title>Genome-scale phylogeny and comparative genomics of the fungal order Sordariales.</title>
        <authorList>
            <consortium name="Lawrence Berkeley National Laboratory"/>
            <person name="Hensen N."/>
            <person name="Bonometti L."/>
            <person name="Westerberg I."/>
            <person name="Brannstrom I.O."/>
            <person name="Guillou S."/>
            <person name="Cros-Aarteil S."/>
            <person name="Calhoun S."/>
            <person name="Haridas S."/>
            <person name="Kuo A."/>
            <person name="Mondo S."/>
            <person name="Pangilinan J."/>
            <person name="Riley R."/>
            <person name="Labutti K."/>
            <person name="Andreopoulos B."/>
            <person name="Lipzen A."/>
            <person name="Chen C."/>
            <person name="Yanf M."/>
            <person name="Daum C."/>
            <person name="Ng V."/>
            <person name="Clum A."/>
            <person name="Steindorff A."/>
            <person name="Ohm R."/>
            <person name="Martin F."/>
            <person name="Silar P."/>
            <person name="Natvig D."/>
            <person name="Lalanne C."/>
            <person name="Gautier V."/>
            <person name="Ament-Velasquez S.L."/>
            <person name="Kruys A."/>
            <person name="Hutchinson M.I."/>
            <person name="Powell A.J."/>
            <person name="Barry K."/>
            <person name="Miller A.N."/>
            <person name="Grigoriev I.V."/>
            <person name="Debuchy R."/>
            <person name="Gladieux P."/>
            <person name="Thoren M.H."/>
            <person name="Johannesson H."/>
        </authorList>
    </citation>
    <scope>NUCLEOTIDE SEQUENCE</scope>
    <source>
        <strain evidence="9">8032-3</strain>
    </source>
</reference>
<feature type="transmembrane region" description="Helical" evidence="7">
    <location>
        <begin position="123"/>
        <end position="142"/>
    </location>
</feature>
<feature type="transmembrane region" description="Helical" evidence="7">
    <location>
        <begin position="148"/>
        <end position="168"/>
    </location>
</feature>
<feature type="transmembrane region" description="Helical" evidence="7">
    <location>
        <begin position="361"/>
        <end position="384"/>
    </location>
</feature>
<evidence type="ECO:0000256" key="3">
    <source>
        <dbReference type="ARBA" id="ARBA00022692"/>
    </source>
</evidence>
<evidence type="ECO:0000259" key="8">
    <source>
        <dbReference type="PROSITE" id="PS50850"/>
    </source>
</evidence>
<feature type="transmembrane region" description="Helical" evidence="7">
    <location>
        <begin position="54"/>
        <end position="73"/>
    </location>
</feature>
<dbReference type="Gene3D" id="1.20.1250.20">
    <property type="entry name" value="MFS general substrate transporter like domains"/>
    <property type="match status" value="1"/>
</dbReference>
<dbReference type="SUPFAM" id="SSF103473">
    <property type="entry name" value="MFS general substrate transporter"/>
    <property type="match status" value="1"/>
</dbReference>
<evidence type="ECO:0000313" key="10">
    <source>
        <dbReference type="Proteomes" id="UP001244011"/>
    </source>
</evidence>